<sequence length="109" mass="12892">MSSLEIMNNVFFVGYVDWEVRNFHGYTTHRGTSYNSYIVIGEKTVLIDTVKRSYYDEYLENIKTVCNLEDIDYLIVNHVEPETIEIKFVPRKEDLNFKNIVDKLVEKMG</sequence>
<accession>A0A0F9RLR8</accession>
<dbReference type="SUPFAM" id="SSF56281">
    <property type="entry name" value="Metallo-hydrolase/oxidoreductase"/>
    <property type="match status" value="1"/>
</dbReference>
<organism evidence="1">
    <name type="scientific">marine sediment metagenome</name>
    <dbReference type="NCBI Taxonomy" id="412755"/>
    <lineage>
        <taxon>unclassified sequences</taxon>
        <taxon>metagenomes</taxon>
        <taxon>ecological metagenomes</taxon>
    </lineage>
</organism>
<dbReference type="PANTHER" id="PTHR43717">
    <property type="entry name" value="ANAEROBIC NITRIC OXIDE REDUCTASE FLAVORUBREDOXIN"/>
    <property type="match status" value="1"/>
</dbReference>
<dbReference type="Gene3D" id="3.60.15.10">
    <property type="entry name" value="Ribonuclease Z/Hydroxyacylglutathione hydrolase-like"/>
    <property type="match status" value="1"/>
</dbReference>
<gene>
    <name evidence="1" type="ORF">LCGC14_0561520</name>
</gene>
<protein>
    <recommendedName>
        <fullName evidence="2">Flavodoxin-like domain-containing protein</fullName>
    </recommendedName>
</protein>
<evidence type="ECO:0000313" key="1">
    <source>
        <dbReference type="EMBL" id="KKN57490.1"/>
    </source>
</evidence>
<name>A0A0F9RLR8_9ZZZZ</name>
<dbReference type="PANTHER" id="PTHR43717:SF1">
    <property type="entry name" value="ANAEROBIC NITRIC OXIDE REDUCTASE FLAVORUBREDOXIN"/>
    <property type="match status" value="1"/>
</dbReference>
<dbReference type="InterPro" id="IPR036866">
    <property type="entry name" value="RibonucZ/Hydroxyglut_hydro"/>
</dbReference>
<dbReference type="AlphaFoldDB" id="A0A0F9RLR8"/>
<dbReference type="EMBL" id="LAZR01000800">
    <property type="protein sequence ID" value="KKN57490.1"/>
    <property type="molecule type" value="Genomic_DNA"/>
</dbReference>
<comment type="caution">
    <text evidence="1">The sequence shown here is derived from an EMBL/GenBank/DDBJ whole genome shotgun (WGS) entry which is preliminary data.</text>
</comment>
<reference evidence="1" key="1">
    <citation type="journal article" date="2015" name="Nature">
        <title>Complex archaea that bridge the gap between prokaryotes and eukaryotes.</title>
        <authorList>
            <person name="Spang A."/>
            <person name="Saw J.H."/>
            <person name="Jorgensen S.L."/>
            <person name="Zaremba-Niedzwiedzka K."/>
            <person name="Martijn J."/>
            <person name="Lind A.E."/>
            <person name="van Eijk R."/>
            <person name="Schleper C."/>
            <person name="Guy L."/>
            <person name="Ettema T.J."/>
        </authorList>
    </citation>
    <scope>NUCLEOTIDE SEQUENCE</scope>
</reference>
<proteinExistence type="predicted"/>
<evidence type="ECO:0008006" key="2">
    <source>
        <dbReference type="Google" id="ProtNLM"/>
    </source>
</evidence>